<keyword evidence="1" id="KW-0677">Repeat</keyword>
<gene>
    <name evidence="3" type="ORF">G8759_21490</name>
</gene>
<evidence type="ECO:0000256" key="1">
    <source>
        <dbReference type="ARBA" id="ARBA00022737"/>
    </source>
</evidence>
<dbReference type="RefSeq" id="WP_167212213.1">
    <property type="nucleotide sequence ID" value="NZ_CP050063.1"/>
</dbReference>
<dbReference type="InterPro" id="IPR011042">
    <property type="entry name" value="6-blade_b-propeller_TolB-like"/>
</dbReference>
<dbReference type="SUPFAM" id="SSF63829">
    <property type="entry name" value="Calcium-dependent phosphotriesterase"/>
    <property type="match status" value="1"/>
</dbReference>
<dbReference type="GO" id="GO:0005524">
    <property type="term" value="F:ATP binding"/>
    <property type="evidence" value="ECO:0007669"/>
    <property type="project" value="UniProtKB-KW"/>
</dbReference>
<accession>A0A6G9ARH2</accession>
<organism evidence="3 4">
    <name type="scientific">Spirosoma aureum</name>
    <dbReference type="NCBI Taxonomy" id="2692134"/>
    <lineage>
        <taxon>Bacteria</taxon>
        <taxon>Pseudomonadati</taxon>
        <taxon>Bacteroidota</taxon>
        <taxon>Cytophagia</taxon>
        <taxon>Cytophagales</taxon>
        <taxon>Cytophagaceae</taxon>
        <taxon>Spirosoma</taxon>
    </lineage>
</organism>
<evidence type="ECO:0000256" key="2">
    <source>
        <dbReference type="PROSITE-ProRule" id="PRU00504"/>
    </source>
</evidence>
<reference evidence="3 4" key="1">
    <citation type="submission" date="2020-03" db="EMBL/GenBank/DDBJ databases">
        <authorList>
            <person name="Kim M.K."/>
        </authorList>
    </citation>
    <scope>NUCLEOTIDE SEQUENCE [LARGE SCALE GENOMIC DNA]</scope>
    <source>
        <strain evidence="3 4">BT328</strain>
    </source>
</reference>
<evidence type="ECO:0000313" key="4">
    <source>
        <dbReference type="Proteomes" id="UP000501802"/>
    </source>
</evidence>
<dbReference type="Proteomes" id="UP000501802">
    <property type="component" value="Chromosome"/>
</dbReference>
<dbReference type="AlphaFoldDB" id="A0A6G9ARH2"/>
<name>A0A6G9ARH2_9BACT</name>
<proteinExistence type="predicted"/>
<dbReference type="EMBL" id="CP050063">
    <property type="protein sequence ID" value="QIP15010.1"/>
    <property type="molecule type" value="Genomic_DNA"/>
</dbReference>
<feature type="repeat" description="NHL" evidence="2">
    <location>
        <begin position="125"/>
        <end position="151"/>
    </location>
</feature>
<dbReference type="Gene3D" id="2.120.10.30">
    <property type="entry name" value="TolB, C-terminal domain"/>
    <property type="match status" value="1"/>
</dbReference>
<sequence>MKLVLVLCCLLVSINSRGQHQLKKIWESDSTLAIPESVLPDKDVLYVSLIDGSPWDTDGKGGIAKLDKNGKIINPGWVSGLNAPKGMGIWSGKLYVADVSEIAVINLSNGKVESKIPVASATGLNDITVDDKGTIYVSDSKNGTVHQLKNNQATLYLSNLKGVNGLKAVGTDLYILTAKEVYKVGSDKQQTVVGTMELGGDGIEPVGKGDFILTTWAGLVYYMGKDGKMETLLDTRAQKKNTADIGYDPAQRIIYIPTFMAKSVVAYQLN</sequence>
<dbReference type="PROSITE" id="PS51125">
    <property type="entry name" value="NHL"/>
    <property type="match status" value="1"/>
</dbReference>
<keyword evidence="4" id="KW-1185">Reference proteome</keyword>
<protein>
    <submittedName>
        <fullName evidence="3">ATP-binding protein</fullName>
    </submittedName>
</protein>
<keyword evidence="3" id="KW-0067">ATP-binding</keyword>
<dbReference type="InterPro" id="IPR001258">
    <property type="entry name" value="NHL_repeat"/>
</dbReference>
<dbReference type="KEGG" id="spib:G8759_21490"/>
<evidence type="ECO:0000313" key="3">
    <source>
        <dbReference type="EMBL" id="QIP15010.1"/>
    </source>
</evidence>
<keyword evidence="3" id="KW-0547">Nucleotide-binding</keyword>